<keyword evidence="2" id="KW-1185">Reference proteome</keyword>
<dbReference type="Proteomes" id="UP000030147">
    <property type="component" value="Unassembled WGS sequence"/>
</dbReference>
<dbReference type="OrthoDB" id="2453381at2"/>
<gene>
    <name evidence="1" type="ORF">N782_21805</name>
</gene>
<dbReference type="Pfam" id="PF19618">
    <property type="entry name" value="DUF6123"/>
    <property type="match status" value="1"/>
</dbReference>
<dbReference type="InterPro" id="IPR046126">
    <property type="entry name" value="DUF6123"/>
</dbReference>
<protein>
    <submittedName>
        <fullName evidence="1">Uncharacterized protein</fullName>
    </submittedName>
</protein>
<sequence>MAHSDKLANFIEDLWTKGFKLSDRDVHFVYFGKNYANAEEWLVIFAVRATLQLQFKFDESFYIAVLEYLSQNKPKSVRHAWELLEQKGLSKQKAPRTLL</sequence>
<dbReference type="RefSeq" id="WP_036823832.1">
    <property type="nucleotide sequence ID" value="NZ_AVBF01000083.1"/>
</dbReference>
<comment type="caution">
    <text evidence="1">The sequence shown here is derived from an EMBL/GenBank/DDBJ whole genome shotgun (WGS) entry which is preliminary data.</text>
</comment>
<dbReference type="AlphaFoldDB" id="A0A0A2T9L9"/>
<reference evidence="1 2" key="1">
    <citation type="journal article" date="2015" name="Stand. Genomic Sci.">
        <title>High quality draft genome sequence of the moderately halophilic bacterium Pontibacillus yanchengensis Y32(T) and comparison among Pontibacillus genomes.</title>
        <authorList>
            <person name="Huang J."/>
            <person name="Qiao Z.X."/>
            <person name="Tang J.W."/>
            <person name="Wang G."/>
        </authorList>
    </citation>
    <scope>NUCLEOTIDE SEQUENCE [LARGE SCALE GENOMIC DNA]</scope>
    <source>
        <strain evidence="1 2">Y32</strain>
    </source>
</reference>
<evidence type="ECO:0000313" key="1">
    <source>
        <dbReference type="EMBL" id="KGP71108.1"/>
    </source>
</evidence>
<dbReference type="eggNOG" id="ENOG50333CR">
    <property type="taxonomic scope" value="Bacteria"/>
</dbReference>
<proteinExistence type="predicted"/>
<accession>A0A0A2T9L9</accession>
<dbReference type="EMBL" id="AVBF01000083">
    <property type="protein sequence ID" value="KGP71108.1"/>
    <property type="molecule type" value="Genomic_DNA"/>
</dbReference>
<organism evidence="1 2">
    <name type="scientific">Pontibacillus yanchengensis Y32</name>
    <dbReference type="NCBI Taxonomy" id="1385514"/>
    <lineage>
        <taxon>Bacteria</taxon>
        <taxon>Bacillati</taxon>
        <taxon>Bacillota</taxon>
        <taxon>Bacilli</taxon>
        <taxon>Bacillales</taxon>
        <taxon>Bacillaceae</taxon>
        <taxon>Pontibacillus</taxon>
    </lineage>
</organism>
<name>A0A0A2T9L9_9BACI</name>
<evidence type="ECO:0000313" key="2">
    <source>
        <dbReference type="Proteomes" id="UP000030147"/>
    </source>
</evidence>